<organism evidence="2 3">
    <name type="scientific">Durusdinium trenchii</name>
    <dbReference type="NCBI Taxonomy" id="1381693"/>
    <lineage>
        <taxon>Eukaryota</taxon>
        <taxon>Sar</taxon>
        <taxon>Alveolata</taxon>
        <taxon>Dinophyceae</taxon>
        <taxon>Suessiales</taxon>
        <taxon>Symbiodiniaceae</taxon>
        <taxon>Durusdinium</taxon>
    </lineage>
</organism>
<evidence type="ECO:0000313" key="3">
    <source>
        <dbReference type="Proteomes" id="UP001642484"/>
    </source>
</evidence>
<name>A0ABP0I0C7_9DINO</name>
<gene>
    <name evidence="2" type="ORF">CCMP2556_LOCUS4296</name>
</gene>
<protein>
    <submittedName>
        <fullName evidence="2">Uncharacterized protein</fullName>
    </submittedName>
</protein>
<proteinExistence type="predicted"/>
<dbReference type="EMBL" id="CAXAMN010001756">
    <property type="protein sequence ID" value="CAK8996040.1"/>
    <property type="molecule type" value="Genomic_DNA"/>
</dbReference>
<dbReference type="Proteomes" id="UP001642484">
    <property type="component" value="Unassembled WGS sequence"/>
</dbReference>
<sequence>MPALGQGFAHLGRPKDAAVKAAASLLGPPPKTQKKPAVPALPEEVARDEPQDPFQQAADPMLAALSLQSTALTSLVAHLAGHSTDPLIDLQGGSISSSSSSTRGVARREKMQSDLALRQSNYWLAFLQQLSRRMNPSRPVPTSTDMAKDSDLSFLAYLERHGAYKQSKEIGTILWVLGYIVDAAIAQDFDGVREHLALFATALDQAALDQGWSTAFLVTLAEEPPATLFAEKGTSLSDLDIMNSKKQESPSKKAKSRYHRGLHGDRLGLCIDDYFAMSLETLGTPLQALGAKLKIDRALEAYQQAGILGSPEKDVLADKAKIVGAVCNSSAEARAQGVVTLGAPTEKRIALSVISLQLCTLTHTTDVLHVCLTGGWASAFMFRRSVANEFVLAAILMPLASSDLSADFNTLLYCSDASSRMGKHLQVQGQYTKSSAMYTEDLARNLALVLHDAILAKRALDEDWDGVTEKRREVLLSAFTRWLEGRGVVVDDLFVNTYQTIEEINTLLTAYGRELHLAGRPLNDFSETINSISSWKPQLRRTLQGAWDLAYSWVKTEP</sequence>
<reference evidence="2 3" key="1">
    <citation type="submission" date="2024-02" db="EMBL/GenBank/DDBJ databases">
        <authorList>
            <person name="Chen Y."/>
            <person name="Shah S."/>
            <person name="Dougan E. K."/>
            <person name="Thang M."/>
            <person name="Chan C."/>
        </authorList>
    </citation>
    <scope>NUCLEOTIDE SEQUENCE [LARGE SCALE GENOMIC DNA]</scope>
</reference>
<feature type="non-terminal residue" evidence="2">
    <location>
        <position position="558"/>
    </location>
</feature>
<accession>A0ABP0I0C7</accession>
<comment type="caution">
    <text evidence="2">The sequence shown here is derived from an EMBL/GenBank/DDBJ whole genome shotgun (WGS) entry which is preliminary data.</text>
</comment>
<feature type="region of interest" description="Disordered" evidence="1">
    <location>
        <begin position="22"/>
        <end position="52"/>
    </location>
</feature>
<evidence type="ECO:0000313" key="2">
    <source>
        <dbReference type="EMBL" id="CAK8996040.1"/>
    </source>
</evidence>
<keyword evidence="3" id="KW-1185">Reference proteome</keyword>
<evidence type="ECO:0000256" key="1">
    <source>
        <dbReference type="SAM" id="MobiDB-lite"/>
    </source>
</evidence>